<proteinExistence type="predicted"/>
<gene>
    <name evidence="1" type="ORF">FD51_GL000949</name>
</gene>
<reference evidence="1 2" key="1">
    <citation type="journal article" date="2015" name="Genome Announc.">
        <title>Expanding the biotechnology potential of lactobacilli through comparative genomics of 213 strains and associated genera.</title>
        <authorList>
            <person name="Sun Z."/>
            <person name="Harris H.M."/>
            <person name="McCann A."/>
            <person name="Guo C."/>
            <person name="Argimon S."/>
            <person name="Zhang W."/>
            <person name="Yang X."/>
            <person name="Jeffery I.B."/>
            <person name="Cooney J.C."/>
            <person name="Kagawa T.F."/>
            <person name="Liu W."/>
            <person name="Song Y."/>
            <person name="Salvetti E."/>
            <person name="Wrobel A."/>
            <person name="Rasinkangas P."/>
            <person name="Parkhill J."/>
            <person name="Rea M.C."/>
            <person name="O'Sullivan O."/>
            <person name="Ritari J."/>
            <person name="Douillard F.P."/>
            <person name="Paul Ross R."/>
            <person name="Yang R."/>
            <person name="Briner A.E."/>
            <person name="Felis G.E."/>
            <person name="de Vos W.M."/>
            <person name="Barrangou R."/>
            <person name="Klaenhammer T.R."/>
            <person name="Caufield P.W."/>
            <person name="Cui Y."/>
            <person name="Zhang H."/>
            <person name="O'Toole P.W."/>
        </authorList>
    </citation>
    <scope>NUCLEOTIDE SEQUENCE [LARGE SCALE GENOMIC DNA]</scope>
    <source>
        <strain evidence="1 2">DSM 20178</strain>
    </source>
</reference>
<evidence type="ECO:0000313" key="2">
    <source>
        <dbReference type="Proteomes" id="UP000051984"/>
    </source>
</evidence>
<dbReference type="AlphaFoldDB" id="A0A0R1EYW9"/>
<comment type="caution">
    <text evidence="1">The sequence shown here is derived from an EMBL/GenBank/DDBJ whole genome shotgun (WGS) entry which is preliminary data.</text>
</comment>
<organism evidence="1 2">
    <name type="scientific">Lacticaseibacillus zeae DSM 20178 = KCTC 3804</name>
    <dbReference type="NCBI Taxonomy" id="1423816"/>
    <lineage>
        <taxon>Bacteria</taxon>
        <taxon>Bacillati</taxon>
        <taxon>Bacillota</taxon>
        <taxon>Bacilli</taxon>
        <taxon>Lactobacillales</taxon>
        <taxon>Lactobacillaceae</taxon>
        <taxon>Lacticaseibacillus</taxon>
    </lineage>
</organism>
<dbReference type="InterPro" id="IPR013783">
    <property type="entry name" value="Ig-like_fold"/>
</dbReference>
<dbReference type="EMBL" id="AZCT01000014">
    <property type="protein sequence ID" value="KRK11799.1"/>
    <property type="molecule type" value="Genomic_DNA"/>
</dbReference>
<dbReference type="Proteomes" id="UP000051984">
    <property type="component" value="Unassembled WGS sequence"/>
</dbReference>
<name>A0A0R1EYW9_LACZE</name>
<dbReference type="RefSeq" id="WP_010492512.1">
    <property type="nucleotide sequence ID" value="NZ_AZCT01000014.1"/>
</dbReference>
<protein>
    <submittedName>
        <fullName evidence="1">Membrane protein</fullName>
    </submittedName>
</protein>
<dbReference type="Gene3D" id="2.60.40.10">
    <property type="entry name" value="Immunoglobulins"/>
    <property type="match status" value="1"/>
</dbReference>
<evidence type="ECO:0000313" key="1">
    <source>
        <dbReference type="EMBL" id="KRK11799.1"/>
    </source>
</evidence>
<dbReference type="PATRIC" id="fig|1423816.3.peg.983"/>
<accession>A0A0R1EYW9</accession>
<sequence>MAKGIGQLIIKNLEIHTDQNYDPPKNIVAAFYRDISPVSLSKINVDGNVDVAKSGTYRIKSWFAEYTLANEIDVISYTYVTVQ</sequence>